<dbReference type="CDD" id="cd11070">
    <property type="entry name" value="CYP56-like"/>
    <property type="match status" value="1"/>
</dbReference>
<dbReference type="Proteomes" id="UP000481861">
    <property type="component" value="Unassembled WGS sequence"/>
</dbReference>
<name>A0A7C8MV69_9PLEO</name>
<dbReference type="GO" id="GO:0004497">
    <property type="term" value="F:monooxygenase activity"/>
    <property type="evidence" value="ECO:0007669"/>
    <property type="project" value="InterPro"/>
</dbReference>
<feature type="binding site" description="axial binding residue" evidence="2">
    <location>
        <position position="476"/>
    </location>
    <ligand>
        <name>heme</name>
        <dbReference type="ChEBI" id="CHEBI:30413"/>
    </ligand>
    <ligandPart>
        <name>Fe</name>
        <dbReference type="ChEBI" id="CHEBI:18248"/>
    </ligandPart>
</feature>
<dbReference type="EMBL" id="JAADJZ010000001">
    <property type="protein sequence ID" value="KAF2877804.1"/>
    <property type="molecule type" value="Genomic_DNA"/>
</dbReference>
<organism evidence="3 4">
    <name type="scientific">Massariosphaeria phaeospora</name>
    <dbReference type="NCBI Taxonomy" id="100035"/>
    <lineage>
        <taxon>Eukaryota</taxon>
        <taxon>Fungi</taxon>
        <taxon>Dikarya</taxon>
        <taxon>Ascomycota</taxon>
        <taxon>Pezizomycotina</taxon>
        <taxon>Dothideomycetes</taxon>
        <taxon>Pleosporomycetidae</taxon>
        <taxon>Pleosporales</taxon>
        <taxon>Pleosporales incertae sedis</taxon>
        <taxon>Massariosphaeria</taxon>
    </lineage>
</organism>
<dbReference type="InterPro" id="IPR036396">
    <property type="entry name" value="Cyt_P450_sf"/>
</dbReference>
<proteinExistence type="inferred from homology"/>
<comment type="similarity">
    <text evidence="1">Belongs to the cytochrome P450 family.</text>
</comment>
<dbReference type="InterPro" id="IPR001128">
    <property type="entry name" value="Cyt_P450"/>
</dbReference>
<dbReference type="InterPro" id="IPR002401">
    <property type="entry name" value="Cyt_P450_E_grp-I"/>
</dbReference>
<dbReference type="Pfam" id="PF00067">
    <property type="entry name" value="p450"/>
    <property type="match status" value="1"/>
</dbReference>
<sequence length="547" mass="62550">MLLAALFLSIALYALWSLVTLELNYRRAQSMGIPLIRLPVDPLNALWQVSEEHFWAFANFLHLPVHSWKRVLRRGWQFEAKADLFFEYGPAFALVSPRSIIVQICDAEAVREVLERRRDFVRPSETYELVAVYGPNIMTASPADWARHRKVLATPFSNERIMKLVWDESARQTRQMMADWSVRGMLSSIGKDTRTVSLNVLATVGFGRSFDFKPYNEVEKTDTKDSYRDSLQVVLDNILLILLVPRKYLRYSLLPEWLQSIGRAGDEFQKHMATMLDEEMTAMNQGEKGSGGLMASLVRALDVNQKDKTKGMSVEEVYGNTFVINFAGHDTTANTLTFALVMLMAHPEVQDWVGEEIARVTEGVGEVWDYGHVFQQLIRCKAVLLETLRLYPPVMSLPKRTNEHPQQIPLGDKIITIPPHTEISNNTLAVHTYARYWSDPLAWKPSRWVVSSAAGESVYTPERDTYFPWSDGPQNCPGMKFSQVEFVAVLAMLLRDHRLKVEANDGESPEEVLERTWRVANDCNAHIILQMNNPSQLRVRFEDITLK</sequence>
<accession>A0A7C8MV69</accession>
<keyword evidence="4" id="KW-1185">Reference proteome</keyword>
<dbReference type="Gene3D" id="1.10.630.10">
    <property type="entry name" value="Cytochrome P450"/>
    <property type="match status" value="1"/>
</dbReference>
<dbReference type="PRINTS" id="PR00385">
    <property type="entry name" value="P450"/>
</dbReference>
<keyword evidence="2" id="KW-0349">Heme</keyword>
<dbReference type="GO" id="GO:0020037">
    <property type="term" value="F:heme binding"/>
    <property type="evidence" value="ECO:0007669"/>
    <property type="project" value="InterPro"/>
</dbReference>
<comment type="cofactor">
    <cofactor evidence="2">
        <name>heme</name>
        <dbReference type="ChEBI" id="CHEBI:30413"/>
    </cofactor>
</comment>
<dbReference type="GO" id="GO:0005506">
    <property type="term" value="F:iron ion binding"/>
    <property type="evidence" value="ECO:0007669"/>
    <property type="project" value="InterPro"/>
</dbReference>
<dbReference type="PRINTS" id="PR00463">
    <property type="entry name" value="EP450I"/>
</dbReference>
<dbReference type="PANTHER" id="PTHR24305:SF166">
    <property type="entry name" value="CYTOCHROME P450 12A4, MITOCHONDRIAL-RELATED"/>
    <property type="match status" value="1"/>
</dbReference>
<dbReference type="GO" id="GO:0016705">
    <property type="term" value="F:oxidoreductase activity, acting on paired donors, with incorporation or reduction of molecular oxygen"/>
    <property type="evidence" value="ECO:0007669"/>
    <property type="project" value="InterPro"/>
</dbReference>
<evidence type="ECO:0000313" key="3">
    <source>
        <dbReference type="EMBL" id="KAF2877804.1"/>
    </source>
</evidence>
<keyword evidence="2" id="KW-0479">Metal-binding</keyword>
<evidence type="ECO:0000313" key="4">
    <source>
        <dbReference type="Proteomes" id="UP000481861"/>
    </source>
</evidence>
<reference evidence="3 4" key="1">
    <citation type="submission" date="2020-01" db="EMBL/GenBank/DDBJ databases">
        <authorList>
            <consortium name="DOE Joint Genome Institute"/>
            <person name="Haridas S."/>
            <person name="Albert R."/>
            <person name="Binder M."/>
            <person name="Bloem J."/>
            <person name="Labutti K."/>
            <person name="Salamov A."/>
            <person name="Andreopoulos B."/>
            <person name="Baker S.E."/>
            <person name="Barry K."/>
            <person name="Bills G."/>
            <person name="Bluhm B.H."/>
            <person name="Cannon C."/>
            <person name="Castanera R."/>
            <person name="Culley D.E."/>
            <person name="Daum C."/>
            <person name="Ezra D."/>
            <person name="Gonzalez J.B."/>
            <person name="Henrissat B."/>
            <person name="Kuo A."/>
            <person name="Liang C."/>
            <person name="Lipzen A."/>
            <person name="Lutzoni F."/>
            <person name="Magnuson J."/>
            <person name="Mondo S."/>
            <person name="Nolan M."/>
            <person name="Ohm R."/>
            <person name="Pangilinan J."/>
            <person name="Park H.-J.H."/>
            <person name="Ramirez L."/>
            <person name="Alfaro M."/>
            <person name="Sun H."/>
            <person name="Tritt A."/>
            <person name="Yoshinaga Y."/>
            <person name="Zwiers L.-H.L."/>
            <person name="Turgeon B.G."/>
            <person name="Goodwin S.B."/>
            <person name="Spatafora J.W."/>
            <person name="Crous P.W."/>
            <person name="Grigoriev I.V."/>
        </authorList>
    </citation>
    <scope>NUCLEOTIDE SEQUENCE [LARGE SCALE GENOMIC DNA]</scope>
    <source>
        <strain evidence="3 4">CBS 611.86</strain>
    </source>
</reference>
<evidence type="ECO:0000256" key="1">
    <source>
        <dbReference type="ARBA" id="ARBA00010617"/>
    </source>
</evidence>
<dbReference type="InterPro" id="IPR050121">
    <property type="entry name" value="Cytochrome_P450_monoxygenase"/>
</dbReference>
<dbReference type="OrthoDB" id="1470350at2759"/>
<evidence type="ECO:0000256" key="2">
    <source>
        <dbReference type="PIRSR" id="PIRSR602401-1"/>
    </source>
</evidence>
<dbReference type="SUPFAM" id="SSF48264">
    <property type="entry name" value="Cytochrome P450"/>
    <property type="match status" value="1"/>
</dbReference>
<dbReference type="AlphaFoldDB" id="A0A7C8MV69"/>
<gene>
    <name evidence="3" type="ORF">BDV95DRAFT_479874</name>
</gene>
<keyword evidence="2" id="KW-0408">Iron</keyword>
<protein>
    <submittedName>
        <fullName evidence="3">Cytochrome P450</fullName>
    </submittedName>
</protein>
<dbReference type="PANTHER" id="PTHR24305">
    <property type="entry name" value="CYTOCHROME P450"/>
    <property type="match status" value="1"/>
</dbReference>
<comment type="caution">
    <text evidence="3">The sequence shown here is derived from an EMBL/GenBank/DDBJ whole genome shotgun (WGS) entry which is preliminary data.</text>
</comment>